<dbReference type="Proteomes" id="UP000321337">
    <property type="component" value="Unassembled WGS sequence"/>
</dbReference>
<dbReference type="GO" id="GO:0000271">
    <property type="term" value="P:polysaccharide biosynthetic process"/>
    <property type="evidence" value="ECO:0007669"/>
    <property type="project" value="InterPro"/>
</dbReference>
<reference evidence="1 2" key="1">
    <citation type="submission" date="2019-07" db="EMBL/GenBank/DDBJ databases">
        <title>Whole genome shotgun sequence of Thiobacillus plumbophilus NBRC 107929.</title>
        <authorList>
            <person name="Hosoyama A."/>
            <person name="Uohara A."/>
            <person name="Ohji S."/>
            <person name="Ichikawa N."/>
        </authorList>
    </citation>
    <scope>NUCLEOTIDE SEQUENCE [LARGE SCALE GENOMIC DNA]</scope>
    <source>
        <strain evidence="1 2">NBRC 107929</strain>
    </source>
</reference>
<dbReference type="RefSeq" id="WP_223264513.1">
    <property type="nucleotide sequence ID" value="NZ_AP021884.1"/>
</dbReference>
<name>A0A512L6H5_9PROT</name>
<proteinExistence type="predicted"/>
<protein>
    <submittedName>
        <fullName evidence="1">Capsular polysaccharide export protein</fullName>
    </submittedName>
</protein>
<dbReference type="CDD" id="cd16441">
    <property type="entry name" value="beta_Kdo_transferase_KpsS"/>
    <property type="match status" value="1"/>
</dbReference>
<dbReference type="AlphaFoldDB" id="A0A512L6H5"/>
<accession>A0A512L6H5</accession>
<dbReference type="Pfam" id="PF05159">
    <property type="entry name" value="Capsule_synth"/>
    <property type="match status" value="1"/>
</dbReference>
<gene>
    <name evidence="1" type="primary">wcbO</name>
    <name evidence="1" type="ORF">TPL01_12240</name>
</gene>
<evidence type="ECO:0000313" key="1">
    <source>
        <dbReference type="EMBL" id="GEP30086.1"/>
    </source>
</evidence>
<evidence type="ECO:0000313" key="2">
    <source>
        <dbReference type="Proteomes" id="UP000321337"/>
    </source>
</evidence>
<keyword evidence="2" id="KW-1185">Reference proteome</keyword>
<dbReference type="EMBL" id="BKAD01000011">
    <property type="protein sequence ID" value="GEP30086.1"/>
    <property type="molecule type" value="Genomic_DNA"/>
</dbReference>
<dbReference type="GO" id="GO:0015774">
    <property type="term" value="P:polysaccharide transport"/>
    <property type="evidence" value="ECO:0007669"/>
    <property type="project" value="InterPro"/>
</dbReference>
<organism evidence="1 2">
    <name type="scientific">Sulfuriferula plumbiphila</name>
    <dbReference type="NCBI Taxonomy" id="171865"/>
    <lineage>
        <taxon>Bacteria</taxon>
        <taxon>Pseudomonadati</taxon>
        <taxon>Pseudomonadota</taxon>
        <taxon>Betaproteobacteria</taxon>
        <taxon>Nitrosomonadales</taxon>
        <taxon>Sulfuricellaceae</taxon>
        <taxon>Sulfuriferula</taxon>
    </lineage>
</organism>
<dbReference type="InterPro" id="IPR007833">
    <property type="entry name" value="Capsule_polysaccharide_synth"/>
</dbReference>
<sequence length="375" mass="42431">MNFNGGDAAYWGLRAAWSYRGSVDGLCDYLAKKYHRFGITDQILFGDSRPIHRPAVNLAEKCGIRTHVFEEGYFRPYWVTLEREGVNGHSLLPRDPDWFWQVGEHLPDYGDGEPFASPFWLRAAYDVGYHVASASNPVLYPGYRIHAPVHAAVEYAGYVRRFTKLRFVRGRDRARVNALVSGSTPYFLLPLQLNSDAQIRDHSRFEDMAGLMEYVMESFARHTPGDVRLVIKNHPLDMGLVNYPRIIAQLERRFSLAGRIDYLESGDLMGLIQHARGVVTVNSTVGALSVGLGCPTIGLSDSIYNLPGLTFQGHLDEFWRDGVKPDAELFRRFRNTVIHTTQVNGGFYSRQGIALAVANCRRMLEPEHLPLEELL</sequence>
<comment type="caution">
    <text evidence="1">The sequence shown here is derived from an EMBL/GenBank/DDBJ whole genome shotgun (WGS) entry which is preliminary data.</text>
</comment>